<organism evidence="8 9">
    <name type="scientific">Candidatus Competibacter phosphatis</name>
    <dbReference type="NCBI Taxonomy" id="221280"/>
    <lineage>
        <taxon>Bacteria</taxon>
        <taxon>Pseudomonadati</taxon>
        <taxon>Pseudomonadota</taxon>
        <taxon>Gammaproteobacteria</taxon>
        <taxon>Candidatus Competibacteraceae</taxon>
        <taxon>Candidatus Competibacter</taxon>
    </lineage>
</organism>
<protein>
    <submittedName>
        <fullName evidence="8">Dihydroorotate dehydrogenase-like protein</fullName>
    </submittedName>
</protein>
<feature type="domain" description="Dihydroorotate dehydrogenase catalytic" evidence="7">
    <location>
        <begin position="92"/>
        <end position="289"/>
    </location>
</feature>
<comment type="caution">
    <text evidence="8">The sequence shown here is derived from an EMBL/GenBank/DDBJ whole genome shotgun (WGS) entry which is preliminary data.</text>
</comment>
<comment type="cofactor">
    <cofactor evidence="1">
        <name>FMN</name>
        <dbReference type="ChEBI" id="CHEBI:58210"/>
    </cofactor>
</comment>
<dbReference type="NCBIfam" id="NF005741">
    <property type="entry name" value="PRK07565.1"/>
    <property type="match status" value="1"/>
</dbReference>
<gene>
    <name evidence="8" type="ORF">E4P82_11615</name>
</gene>
<name>A0ABX1TMK4_9GAMM</name>
<evidence type="ECO:0000313" key="8">
    <source>
        <dbReference type="EMBL" id="NMQ19789.1"/>
    </source>
</evidence>
<comment type="pathway">
    <text evidence="2">Pyrimidine metabolism; UMP biosynthesis via de novo pathway.</text>
</comment>
<dbReference type="PANTHER" id="PTHR48109:SF3">
    <property type="entry name" value="SLL0744 PROTEIN"/>
    <property type="match status" value="1"/>
</dbReference>
<dbReference type="RefSeq" id="WP_169249049.1">
    <property type="nucleotide sequence ID" value="NZ_SPMZ01000031.1"/>
</dbReference>
<accession>A0ABX1TMK4</accession>
<sequence length="333" mass="36434">MDLTTTYMGMELKHPIVASAAPLSGSVANIKRLEDAGAAAVVMFSLFEEQLKHESAALEYLMTAGTESFAESLNYFPEVDDYTVGPDNYLELLRQASAAVDIPIIGSLNGITNTGWIEYAQLMQEAGAKGIELNIYYIPADLTTSGREVEERYVGIVKAVKAAVTVPVAVKLNPFFSAIGSMAKALDDAGADALVLFNRFYQPDFDLDKLEVAPNLQLSTPDEIRLPLLWIAILHGRLRASLGATRGVQSATEVVKYLMAGADVVMTTSALLKNGIDYIGTLHNGLRTWMELHRYTSVQQMKGSMSQRKVADPTAFERANYIKTLESYKGDYL</sequence>
<keyword evidence="3" id="KW-0285">Flavoprotein</keyword>
<evidence type="ECO:0000256" key="1">
    <source>
        <dbReference type="ARBA" id="ARBA00001917"/>
    </source>
</evidence>
<dbReference type="PIRSF" id="PIRSF000164">
    <property type="entry name" value="DHO_oxidase"/>
    <property type="match status" value="1"/>
</dbReference>
<dbReference type="Gene3D" id="3.20.20.70">
    <property type="entry name" value="Aldolase class I"/>
    <property type="match status" value="1"/>
</dbReference>
<dbReference type="Proteomes" id="UP000760480">
    <property type="component" value="Unassembled WGS sequence"/>
</dbReference>
<dbReference type="CDD" id="cd04739">
    <property type="entry name" value="DHOD_like"/>
    <property type="match status" value="1"/>
</dbReference>
<evidence type="ECO:0000259" key="7">
    <source>
        <dbReference type="Pfam" id="PF01180"/>
    </source>
</evidence>
<evidence type="ECO:0000313" key="9">
    <source>
        <dbReference type="Proteomes" id="UP000760480"/>
    </source>
</evidence>
<keyword evidence="6" id="KW-0560">Oxidoreductase</keyword>
<dbReference type="InterPro" id="IPR005720">
    <property type="entry name" value="Dihydroorotate_DH_cat"/>
</dbReference>
<dbReference type="InterPro" id="IPR013785">
    <property type="entry name" value="Aldolase_TIM"/>
</dbReference>
<evidence type="ECO:0000256" key="3">
    <source>
        <dbReference type="ARBA" id="ARBA00022630"/>
    </source>
</evidence>
<reference evidence="8 9" key="1">
    <citation type="submission" date="2019-03" db="EMBL/GenBank/DDBJ databases">
        <title>Metabolic reconstructions from genomes of highly enriched 'Candidatus Accumulibacter' and 'Candidatus Competibacter' bioreactor populations.</title>
        <authorList>
            <person name="Annavajhala M.K."/>
            <person name="Welles L."/>
            <person name="Abbas B."/>
            <person name="Sorokin D."/>
            <person name="Park H."/>
            <person name="Van Loosdrecht M."/>
            <person name="Chandran K."/>
        </authorList>
    </citation>
    <scope>NUCLEOTIDE SEQUENCE [LARGE SCALE GENOMIC DNA]</scope>
    <source>
        <strain evidence="8 9">SBR_G</strain>
    </source>
</reference>
<dbReference type="SUPFAM" id="SSF51395">
    <property type="entry name" value="FMN-linked oxidoreductases"/>
    <property type="match status" value="1"/>
</dbReference>
<evidence type="ECO:0000256" key="2">
    <source>
        <dbReference type="ARBA" id="ARBA00004725"/>
    </source>
</evidence>
<dbReference type="InterPro" id="IPR012135">
    <property type="entry name" value="Dihydroorotate_DH_1_2"/>
</dbReference>
<keyword evidence="9" id="KW-1185">Reference proteome</keyword>
<evidence type="ECO:0000256" key="4">
    <source>
        <dbReference type="ARBA" id="ARBA00022643"/>
    </source>
</evidence>
<evidence type="ECO:0000256" key="5">
    <source>
        <dbReference type="ARBA" id="ARBA00022975"/>
    </source>
</evidence>
<dbReference type="Pfam" id="PF01180">
    <property type="entry name" value="DHO_dh"/>
    <property type="match status" value="1"/>
</dbReference>
<keyword evidence="4" id="KW-0288">FMN</keyword>
<dbReference type="PANTHER" id="PTHR48109">
    <property type="entry name" value="DIHYDROOROTATE DEHYDROGENASE (QUINONE), MITOCHONDRIAL-RELATED"/>
    <property type="match status" value="1"/>
</dbReference>
<dbReference type="EMBL" id="SPMZ01000031">
    <property type="protein sequence ID" value="NMQ19789.1"/>
    <property type="molecule type" value="Genomic_DNA"/>
</dbReference>
<evidence type="ECO:0000256" key="6">
    <source>
        <dbReference type="ARBA" id="ARBA00023002"/>
    </source>
</evidence>
<proteinExistence type="predicted"/>
<keyword evidence="5" id="KW-0665">Pyrimidine biosynthesis</keyword>
<dbReference type="InterPro" id="IPR050074">
    <property type="entry name" value="DHO_dehydrogenase"/>
</dbReference>